<evidence type="ECO:0000256" key="3">
    <source>
        <dbReference type="SAM" id="MobiDB-lite"/>
    </source>
</evidence>
<dbReference type="Pfam" id="PF13356">
    <property type="entry name" value="Arm-DNA-bind_3"/>
    <property type="match status" value="1"/>
</dbReference>
<evidence type="ECO:0000313" key="5">
    <source>
        <dbReference type="EMBL" id="MBU8545776.1"/>
    </source>
</evidence>
<accession>A0ABS6HAN4</accession>
<proteinExistence type="inferred from homology"/>
<evidence type="ECO:0000259" key="4">
    <source>
        <dbReference type="PROSITE" id="PS51898"/>
    </source>
</evidence>
<organism evidence="5 6">
    <name type="scientific">Falsiroseomonas oleicola</name>
    <dbReference type="NCBI Taxonomy" id="2801474"/>
    <lineage>
        <taxon>Bacteria</taxon>
        <taxon>Pseudomonadati</taxon>
        <taxon>Pseudomonadota</taxon>
        <taxon>Alphaproteobacteria</taxon>
        <taxon>Acetobacterales</taxon>
        <taxon>Roseomonadaceae</taxon>
        <taxon>Falsiroseomonas</taxon>
    </lineage>
</organism>
<feature type="region of interest" description="Disordered" evidence="3">
    <location>
        <begin position="447"/>
        <end position="468"/>
    </location>
</feature>
<dbReference type="PANTHER" id="PTHR30629:SF2">
    <property type="entry name" value="PROPHAGE INTEGRASE INTS-RELATED"/>
    <property type="match status" value="1"/>
</dbReference>
<gene>
    <name evidence="5" type="ORF">JJQ90_18785</name>
</gene>
<evidence type="ECO:0000313" key="6">
    <source>
        <dbReference type="Proteomes" id="UP000689967"/>
    </source>
</evidence>
<dbReference type="Pfam" id="PF00589">
    <property type="entry name" value="Phage_integrase"/>
    <property type="match status" value="1"/>
</dbReference>
<feature type="domain" description="Tyr recombinase" evidence="4">
    <location>
        <begin position="236"/>
        <end position="432"/>
    </location>
</feature>
<dbReference type="PANTHER" id="PTHR30629">
    <property type="entry name" value="PROPHAGE INTEGRASE"/>
    <property type="match status" value="1"/>
</dbReference>
<dbReference type="PROSITE" id="PS51898">
    <property type="entry name" value="TYR_RECOMBINASE"/>
    <property type="match status" value="1"/>
</dbReference>
<keyword evidence="2" id="KW-0229">DNA integration</keyword>
<evidence type="ECO:0000256" key="1">
    <source>
        <dbReference type="ARBA" id="ARBA00008857"/>
    </source>
</evidence>
<dbReference type="InterPro" id="IPR025166">
    <property type="entry name" value="Integrase_DNA_bind_dom"/>
</dbReference>
<evidence type="ECO:0000256" key="2">
    <source>
        <dbReference type="ARBA" id="ARBA00022908"/>
    </source>
</evidence>
<keyword evidence="6" id="KW-1185">Reference proteome</keyword>
<dbReference type="Proteomes" id="UP000689967">
    <property type="component" value="Unassembled WGS sequence"/>
</dbReference>
<comment type="similarity">
    <text evidence="1">Belongs to the 'phage' integrase family.</text>
</comment>
<protein>
    <submittedName>
        <fullName evidence="5">Integrase arm-type DNA-binding domain-containing protein</fullName>
    </submittedName>
</protein>
<comment type="caution">
    <text evidence="5">The sequence shown here is derived from an EMBL/GenBank/DDBJ whole genome shotgun (WGS) entry which is preliminary data.</text>
</comment>
<dbReference type="GO" id="GO:0003677">
    <property type="term" value="F:DNA binding"/>
    <property type="evidence" value="ECO:0007669"/>
    <property type="project" value="UniProtKB-KW"/>
</dbReference>
<dbReference type="InterPro" id="IPR050808">
    <property type="entry name" value="Phage_Integrase"/>
</dbReference>
<dbReference type="RefSeq" id="WP_216877771.1">
    <property type="nucleotide sequence ID" value="NZ_JAERQM010000005.1"/>
</dbReference>
<name>A0ABS6HAN4_9PROT</name>
<dbReference type="InterPro" id="IPR053876">
    <property type="entry name" value="Phage_int_M"/>
</dbReference>
<feature type="compositionally biased region" description="Basic and acidic residues" evidence="3">
    <location>
        <begin position="448"/>
        <end position="462"/>
    </location>
</feature>
<dbReference type="EMBL" id="JAERQM010000005">
    <property type="protein sequence ID" value="MBU8545776.1"/>
    <property type="molecule type" value="Genomic_DNA"/>
</dbReference>
<dbReference type="InterPro" id="IPR002104">
    <property type="entry name" value="Integrase_catalytic"/>
</dbReference>
<sequence length="468" mass="50362">MPRIVHHALTDAAVKALVKKGDPGRHADGAGLYLHVTGQGKAKWALRYMVAGKSRELGLGPVIRGSGKTAVGVSLAEARIASKAARVKLDAGGDPVEERRAAEAARRADDTRRRAAALTGSPGRSFNSAFEAWFEAHGPAMRTERQRKLTKALIVNHVTPAIGHVPVAEVATADMLRVLQPIWRKKPETALRVRIRCEAVLAWAKASGWRQGENPAIWKDNLAPLLGRQGEVARVRHHRALHWRDVPAFMARLANEESVSAMALRWVILTAARTSEAIGATWDEIDLKAPGGPIWTVLASRMKMGAEHRVPLSTAALAVLEAARPLRTAGEDEPALLFPGRAGSRGGAVAGGRADAVQGGLSNMALLLLLRRMGVAGYCTVHGFRSSFRDWTAECTATPEAVAEAALAHAVGNQVQRAYQRGDLLEKRRVLMATWASFLATPPATVSHLKDARERPVPDSLRRAATAP</sequence>
<reference evidence="5 6" key="1">
    <citation type="submission" date="2021-01" db="EMBL/GenBank/DDBJ databases">
        <title>Roseomonas sp. nov, a bacterium isolated from an oil production mixture in Yumen Oilfield.</title>
        <authorList>
            <person name="Wu D."/>
        </authorList>
    </citation>
    <scope>NUCLEOTIDE SEQUENCE [LARGE SCALE GENOMIC DNA]</scope>
    <source>
        <strain evidence="5 6">ROY-5-3</strain>
    </source>
</reference>
<keyword evidence="5" id="KW-0238">DNA-binding</keyword>
<dbReference type="Pfam" id="PF22022">
    <property type="entry name" value="Phage_int_M"/>
    <property type="match status" value="1"/>
</dbReference>